<dbReference type="Proteomes" id="UP001159427">
    <property type="component" value="Unassembled WGS sequence"/>
</dbReference>
<evidence type="ECO:0000256" key="2">
    <source>
        <dbReference type="ARBA" id="ARBA00009458"/>
    </source>
</evidence>
<comment type="similarity">
    <text evidence="2">Belongs to the Bcl-2 family.</text>
</comment>
<comment type="caution">
    <text evidence="8">The sequence shown here is derived from an EMBL/GenBank/DDBJ whole genome shotgun (WGS) entry which is preliminary data.</text>
</comment>
<dbReference type="EMBL" id="CALNXI010000232">
    <property type="protein sequence ID" value="CAH3022771.1"/>
    <property type="molecule type" value="Genomic_DNA"/>
</dbReference>
<dbReference type="Pfam" id="PF00452">
    <property type="entry name" value="Bcl-2"/>
    <property type="match status" value="1"/>
</dbReference>
<feature type="non-terminal residue" evidence="8">
    <location>
        <position position="325"/>
    </location>
</feature>
<proteinExistence type="inferred from homology"/>
<evidence type="ECO:0000256" key="1">
    <source>
        <dbReference type="ARBA" id="ARBA00004308"/>
    </source>
</evidence>
<dbReference type="SMART" id="SM00337">
    <property type="entry name" value="BCL"/>
    <property type="match status" value="1"/>
</dbReference>
<dbReference type="PANTHER" id="PTHR11256:SF47">
    <property type="entry name" value="BCL-2-LIKE PROTEIN 10"/>
    <property type="match status" value="1"/>
</dbReference>
<keyword evidence="5" id="KW-1133">Transmembrane helix</keyword>
<keyword evidence="4" id="KW-0053">Apoptosis</keyword>
<dbReference type="InterPro" id="IPR026298">
    <property type="entry name" value="Bcl-2_fam"/>
</dbReference>
<dbReference type="PROSITE" id="PS01080">
    <property type="entry name" value="BH1"/>
    <property type="match status" value="1"/>
</dbReference>
<evidence type="ECO:0000313" key="9">
    <source>
        <dbReference type="Proteomes" id="UP001159427"/>
    </source>
</evidence>
<organism evidence="8 9">
    <name type="scientific">Porites evermanni</name>
    <dbReference type="NCBI Taxonomy" id="104178"/>
    <lineage>
        <taxon>Eukaryota</taxon>
        <taxon>Metazoa</taxon>
        <taxon>Cnidaria</taxon>
        <taxon>Anthozoa</taxon>
        <taxon>Hexacorallia</taxon>
        <taxon>Scleractinia</taxon>
        <taxon>Fungiina</taxon>
        <taxon>Poritidae</taxon>
        <taxon>Porites</taxon>
    </lineage>
</organism>
<keyword evidence="3" id="KW-0812">Transmembrane</keyword>
<accession>A0ABN8M010</accession>
<name>A0ABN8M010_9CNID</name>
<comment type="subcellular location">
    <subcellularLocation>
        <location evidence="1">Endomembrane system</location>
    </subcellularLocation>
</comment>
<evidence type="ECO:0000313" key="8">
    <source>
        <dbReference type="EMBL" id="CAH3022771.1"/>
    </source>
</evidence>
<evidence type="ECO:0000256" key="3">
    <source>
        <dbReference type="ARBA" id="ARBA00022692"/>
    </source>
</evidence>
<dbReference type="PROSITE" id="PS50062">
    <property type="entry name" value="BCL2_FAMILY"/>
    <property type="match status" value="1"/>
</dbReference>
<dbReference type="InterPro" id="IPR036834">
    <property type="entry name" value="Bcl-2-like_sf"/>
</dbReference>
<dbReference type="InterPro" id="IPR020717">
    <property type="entry name" value="Bcl2_BH1_motif_CS"/>
</dbReference>
<dbReference type="InterPro" id="IPR002475">
    <property type="entry name" value="Bcl2-like"/>
</dbReference>
<evidence type="ECO:0000259" key="7">
    <source>
        <dbReference type="SMART" id="SM00337"/>
    </source>
</evidence>
<dbReference type="CDD" id="cd06845">
    <property type="entry name" value="Bcl-2_like"/>
    <property type="match status" value="1"/>
</dbReference>
<sequence>MSCLQPTRVVQDTAMSEEMRRISEEARNLAHDLVSYRIGKMNPPPTRTAAILRRLSDELEDRHSMVLSNMCNRLNVVNGSAQVKFVQVADEVFREGINWGRIVAIFAFGAKMAQYCVTNGLQQEVEEIIVWVGNYISGLSNWIHSNGGWVSCQNIGSPTDNFITLTKQTNVDRISKAVKQLKHRRYGPGGYSPYERDKNEFQTDMETKTDKNERKREFLFQLPPPPPGGAAVSRLSTSILLIIPIQLHEAFNQTFGEEFEEREKLWWKKAQYQRNFVRIGVTERDQRRARATRHVSRDSPLRFTDTQVYSLQKIAKYDRGVWWSV</sequence>
<dbReference type="Gene3D" id="1.10.437.10">
    <property type="entry name" value="Blc2-like"/>
    <property type="match status" value="1"/>
</dbReference>
<dbReference type="PRINTS" id="PR01862">
    <property type="entry name" value="BCL2FAMILY"/>
</dbReference>
<dbReference type="InterPro" id="IPR046371">
    <property type="entry name" value="Bcl-2_BH1-3"/>
</dbReference>
<keyword evidence="9" id="KW-1185">Reference proteome</keyword>
<evidence type="ECO:0000256" key="4">
    <source>
        <dbReference type="ARBA" id="ARBA00022703"/>
    </source>
</evidence>
<gene>
    <name evidence="8" type="ORF">PEVE_00016744</name>
</gene>
<evidence type="ECO:0000256" key="6">
    <source>
        <dbReference type="ARBA" id="ARBA00023136"/>
    </source>
</evidence>
<evidence type="ECO:0000256" key="5">
    <source>
        <dbReference type="ARBA" id="ARBA00022989"/>
    </source>
</evidence>
<feature type="domain" description="Bcl-2 Bcl-2 homology region 1-3" evidence="7">
    <location>
        <begin position="52"/>
        <end position="149"/>
    </location>
</feature>
<keyword evidence="6" id="KW-0472">Membrane</keyword>
<protein>
    <recommendedName>
        <fullName evidence="7">Bcl-2 Bcl-2 homology region 1-3 domain-containing protein</fullName>
    </recommendedName>
</protein>
<reference evidence="8 9" key="1">
    <citation type="submission" date="2022-05" db="EMBL/GenBank/DDBJ databases">
        <authorList>
            <consortium name="Genoscope - CEA"/>
            <person name="William W."/>
        </authorList>
    </citation>
    <scope>NUCLEOTIDE SEQUENCE [LARGE SCALE GENOMIC DNA]</scope>
</reference>
<dbReference type="PANTHER" id="PTHR11256">
    <property type="entry name" value="BCL-2 RELATED"/>
    <property type="match status" value="1"/>
</dbReference>
<dbReference type="SUPFAM" id="SSF56854">
    <property type="entry name" value="Bcl-2 inhibitors of programmed cell death"/>
    <property type="match status" value="1"/>
</dbReference>